<comment type="caution">
    <text evidence="2">The sequence shown here is derived from an EMBL/GenBank/DDBJ whole genome shotgun (WGS) entry which is preliminary data.</text>
</comment>
<proteinExistence type="predicted"/>
<evidence type="ECO:0000256" key="1">
    <source>
        <dbReference type="SAM" id="MobiDB-lite"/>
    </source>
</evidence>
<feature type="region of interest" description="Disordered" evidence="1">
    <location>
        <begin position="1"/>
        <end position="24"/>
    </location>
</feature>
<sequence>MATLSLALPLAPHKDNGPPSSPDRFAFLHDLPSPPWTFSPRRPFPSAPREGIDFPTSPDKVSLTKTLHPTATPSDVLFMAPDLPMNVAPGSFPAASFLRVPFVRRDDTDTTVPITVVSTERLPAGKKECKVWRVTESSDGMFSPSCQTWGSDPDGSTTDDQMLELWSVKLTRAGDVCTAWHVEAHHGYVEPICGRVKPEAVLPVIPSPSMDPKSWFSGALHFGHGPAVPSSGLIPREVQDTDNMLMNPSQFLSGYILPKLCKNDPCSPHCSHRTPGLICTSTAGGPEQLAGTGELSAREDKPETVYDPAANVGPVGLPSVAPLDQLVDEVKDGGEKLVAEGKEAGKKLVADGEKLGEKLVVEGKEVGGELMVVEKEIVREAKDMFATGREEVAQLLDSPRSSDTLDVGTGP</sequence>
<accession>A0AAN6JCZ3</accession>
<name>A0AAN6JCZ3_9PEZI</name>
<dbReference type="AlphaFoldDB" id="A0AAN6JCZ3"/>
<dbReference type="Proteomes" id="UP001168146">
    <property type="component" value="Unassembled WGS sequence"/>
</dbReference>
<protein>
    <submittedName>
        <fullName evidence="2">Uncharacterized protein</fullName>
    </submittedName>
</protein>
<reference evidence="2" key="1">
    <citation type="submission" date="2021-12" db="EMBL/GenBank/DDBJ databases">
        <title>Black yeast isolated from Biological Soil Crust.</title>
        <authorList>
            <person name="Kurbessoian T."/>
        </authorList>
    </citation>
    <scope>NUCLEOTIDE SEQUENCE</scope>
    <source>
        <strain evidence="2">CCFEE 5208</strain>
    </source>
</reference>
<gene>
    <name evidence="2" type="ORF">LTR82_003088</name>
</gene>
<dbReference type="EMBL" id="JASUXU010000006">
    <property type="protein sequence ID" value="KAK0325553.1"/>
    <property type="molecule type" value="Genomic_DNA"/>
</dbReference>
<organism evidence="2 3">
    <name type="scientific">Friedmanniomyces endolithicus</name>
    <dbReference type="NCBI Taxonomy" id="329885"/>
    <lineage>
        <taxon>Eukaryota</taxon>
        <taxon>Fungi</taxon>
        <taxon>Dikarya</taxon>
        <taxon>Ascomycota</taxon>
        <taxon>Pezizomycotina</taxon>
        <taxon>Dothideomycetes</taxon>
        <taxon>Dothideomycetidae</taxon>
        <taxon>Mycosphaerellales</taxon>
        <taxon>Teratosphaeriaceae</taxon>
        <taxon>Friedmanniomyces</taxon>
    </lineage>
</organism>
<evidence type="ECO:0000313" key="2">
    <source>
        <dbReference type="EMBL" id="KAK0325553.1"/>
    </source>
</evidence>
<evidence type="ECO:0000313" key="3">
    <source>
        <dbReference type="Proteomes" id="UP001168146"/>
    </source>
</evidence>